<dbReference type="Proteomes" id="UP001201163">
    <property type="component" value="Unassembled WGS sequence"/>
</dbReference>
<sequence>MSAFTRQHHHHPCSLYSHFSETLSGIATIRAYGEEQRFFNENRNWVNIENRTYWMTVTNQVSLAENSHWIGADCELAVARYSDRLTRDAVDPCRRHTHRCHTLQRLACADRCRPLIHPLRSNVL</sequence>
<dbReference type="InterPro" id="IPR036640">
    <property type="entry name" value="ABC1_TM_sf"/>
</dbReference>
<evidence type="ECO:0000313" key="6">
    <source>
        <dbReference type="Proteomes" id="UP001201163"/>
    </source>
</evidence>
<dbReference type="GO" id="GO:0016020">
    <property type="term" value="C:membrane"/>
    <property type="evidence" value="ECO:0007669"/>
    <property type="project" value="InterPro"/>
</dbReference>
<evidence type="ECO:0000313" key="4">
    <source>
        <dbReference type="EMBL" id="KAH8978549.1"/>
    </source>
</evidence>
<keyword evidence="1" id="KW-0812">Transmembrane</keyword>
<evidence type="ECO:0000256" key="2">
    <source>
        <dbReference type="ARBA" id="ARBA00022989"/>
    </source>
</evidence>
<keyword evidence="6" id="KW-1185">Reference proteome</keyword>
<protein>
    <submittedName>
        <fullName evidence="5">Uncharacterized protein</fullName>
    </submittedName>
</protein>
<keyword evidence="3" id="KW-0472">Membrane</keyword>
<gene>
    <name evidence="4" type="ORF">EDB92DRAFT_555484</name>
    <name evidence="5" type="ORF">EDB92DRAFT_556729</name>
</gene>
<dbReference type="AlphaFoldDB" id="A0AAD4L7U5"/>
<dbReference type="Gene3D" id="1.20.1560.10">
    <property type="entry name" value="ABC transporter type 1, transmembrane domain"/>
    <property type="match status" value="1"/>
</dbReference>
<evidence type="ECO:0000313" key="5">
    <source>
        <dbReference type="EMBL" id="KAH8978564.1"/>
    </source>
</evidence>
<organism evidence="5 6">
    <name type="scientific">Lactarius akahatsu</name>
    <dbReference type="NCBI Taxonomy" id="416441"/>
    <lineage>
        <taxon>Eukaryota</taxon>
        <taxon>Fungi</taxon>
        <taxon>Dikarya</taxon>
        <taxon>Basidiomycota</taxon>
        <taxon>Agaricomycotina</taxon>
        <taxon>Agaricomycetes</taxon>
        <taxon>Russulales</taxon>
        <taxon>Russulaceae</taxon>
        <taxon>Lactarius</taxon>
    </lineage>
</organism>
<dbReference type="EMBL" id="JAKELL010000218">
    <property type="protein sequence ID" value="KAH8978549.1"/>
    <property type="molecule type" value="Genomic_DNA"/>
</dbReference>
<accession>A0AAD4L7U5</accession>
<proteinExistence type="predicted"/>
<name>A0AAD4L7U5_9AGAM</name>
<comment type="caution">
    <text evidence="5">The sequence shown here is derived from an EMBL/GenBank/DDBJ whole genome shotgun (WGS) entry which is preliminary data.</text>
</comment>
<evidence type="ECO:0000256" key="1">
    <source>
        <dbReference type="ARBA" id="ARBA00022692"/>
    </source>
</evidence>
<reference evidence="5" key="1">
    <citation type="submission" date="2022-01" db="EMBL/GenBank/DDBJ databases">
        <title>Comparative genomics reveals a dynamic genome evolution in the ectomycorrhizal milk-cap (Lactarius) mushrooms.</title>
        <authorList>
            <consortium name="DOE Joint Genome Institute"/>
            <person name="Lebreton A."/>
            <person name="Tang N."/>
            <person name="Kuo A."/>
            <person name="LaButti K."/>
            <person name="Drula E."/>
            <person name="Barry K."/>
            <person name="Clum A."/>
            <person name="Lipzen A."/>
            <person name="Mousain D."/>
            <person name="Ng V."/>
            <person name="Wang R."/>
            <person name="Wang X."/>
            <person name="Dai Y."/>
            <person name="Henrissat B."/>
            <person name="Grigoriev I.V."/>
            <person name="Guerin-Laguette A."/>
            <person name="Yu F."/>
            <person name="Martin F.M."/>
        </authorList>
    </citation>
    <scope>NUCLEOTIDE SEQUENCE</scope>
    <source>
        <strain evidence="5">QP</strain>
    </source>
</reference>
<dbReference type="EMBL" id="JAKELL010000218">
    <property type="protein sequence ID" value="KAH8978564.1"/>
    <property type="molecule type" value="Genomic_DNA"/>
</dbReference>
<evidence type="ECO:0000256" key="3">
    <source>
        <dbReference type="ARBA" id="ARBA00023136"/>
    </source>
</evidence>
<dbReference type="GO" id="GO:0005524">
    <property type="term" value="F:ATP binding"/>
    <property type="evidence" value="ECO:0007669"/>
    <property type="project" value="InterPro"/>
</dbReference>
<dbReference type="SUPFAM" id="SSF90123">
    <property type="entry name" value="ABC transporter transmembrane region"/>
    <property type="match status" value="1"/>
</dbReference>
<keyword evidence="2" id="KW-1133">Transmembrane helix</keyword>